<gene>
    <name evidence="3" type="ORF">NE579_06305</name>
</gene>
<dbReference type="RefSeq" id="WP_256303612.1">
    <property type="nucleotide sequence ID" value="NZ_JANFYS010000010.1"/>
</dbReference>
<feature type="domain" description="YheO-like" evidence="1">
    <location>
        <begin position="6"/>
        <end position="112"/>
    </location>
</feature>
<evidence type="ECO:0000259" key="2">
    <source>
        <dbReference type="Pfam" id="PF13309"/>
    </source>
</evidence>
<dbReference type="Proteomes" id="UP001204562">
    <property type="component" value="Unassembled WGS sequence"/>
</dbReference>
<organism evidence="3 4">
    <name type="scientific">Intestinimonas massiliensis</name>
    <name type="common">ex Afouda et al. 2020</name>
    <dbReference type="NCBI Taxonomy" id="1673721"/>
    <lineage>
        <taxon>Bacteria</taxon>
        <taxon>Bacillati</taxon>
        <taxon>Bacillota</taxon>
        <taxon>Clostridia</taxon>
        <taxon>Eubacteriales</taxon>
        <taxon>Intestinimonas</taxon>
    </lineage>
</organism>
<reference evidence="3" key="1">
    <citation type="submission" date="2022-06" db="EMBL/GenBank/DDBJ databases">
        <title>Isolation of gut microbiota from human fecal samples.</title>
        <authorList>
            <person name="Pamer E.G."/>
            <person name="Barat B."/>
            <person name="Waligurski E."/>
            <person name="Medina S."/>
            <person name="Paddock L."/>
            <person name="Mostad J."/>
        </authorList>
    </citation>
    <scope>NUCLEOTIDE SEQUENCE</scope>
    <source>
        <strain evidence="3">DFI.9.91</strain>
    </source>
</reference>
<dbReference type="EMBL" id="JANFYS010000010">
    <property type="protein sequence ID" value="MCQ4770076.1"/>
    <property type="molecule type" value="Genomic_DNA"/>
</dbReference>
<protein>
    <submittedName>
        <fullName evidence="3">PAS domain-containing protein</fullName>
    </submittedName>
</protein>
<proteinExistence type="predicted"/>
<dbReference type="Pfam" id="PF13309">
    <property type="entry name" value="HTH_22"/>
    <property type="match status" value="1"/>
</dbReference>
<evidence type="ECO:0000259" key="1">
    <source>
        <dbReference type="Pfam" id="PF08348"/>
    </source>
</evidence>
<accession>A0AAW5JJ45</accession>
<dbReference type="PANTHER" id="PTHR35568:SF1">
    <property type="entry name" value="TRANSCRIPTIONAL REGULATOR DAUR"/>
    <property type="match status" value="1"/>
</dbReference>
<name>A0AAW5JJ45_9FIRM</name>
<dbReference type="InterPro" id="IPR039446">
    <property type="entry name" value="DauR-like"/>
</dbReference>
<dbReference type="PANTHER" id="PTHR35568">
    <property type="entry name" value="TRANSCRIPTIONAL REGULATOR DAUR"/>
    <property type="match status" value="1"/>
</dbReference>
<feature type="domain" description="Transcriptional regulator DauR-like HTH" evidence="2">
    <location>
        <begin position="161"/>
        <end position="208"/>
    </location>
</feature>
<dbReference type="InterPro" id="IPR013559">
    <property type="entry name" value="YheO"/>
</dbReference>
<evidence type="ECO:0000313" key="3">
    <source>
        <dbReference type="EMBL" id="MCQ4770076.1"/>
    </source>
</evidence>
<comment type="caution">
    <text evidence="3">The sequence shown here is derived from an EMBL/GenBank/DDBJ whole genome shotgun (WGS) entry which is preliminary data.</text>
</comment>
<sequence length="216" mass="23704">MDWKKRWTALAEFLGQALGSDYEIAVHDFTGEEPRLLALVNPQVSGRAQNAPPSNLALDFWRSRTFEGSDGRTGYRGISASGEALHCSTFFIKDDGDALLGMLCINFASGRYDAFARSVTAFLEEAGRLSPADPEAPVEFFSASVEQVFERAVGRLFGGSGRPARLTQAQKRVLVRLLDQEGVFRLKGSAAEVARLMGASPASVYRYLTETRRTQD</sequence>
<dbReference type="Pfam" id="PF08348">
    <property type="entry name" value="PAS_6"/>
    <property type="match status" value="1"/>
</dbReference>
<dbReference type="AlphaFoldDB" id="A0AAW5JJ45"/>
<dbReference type="InterPro" id="IPR039445">
    <property type="entry name" value="DauR-like_HTH"/>
</dbReference>
<evidence type="ECO:0000313" key="4">
    <source>
        <dbReference type="Proteomes" id="UP001204562"/>
    </source>
</evidence>